<sequence>MSTYGLAAALTGIDVAIDATQAPIPDDSAADFFRATVGNLHAAAHRAGVGHVVLLSIVGIDAAGDHRMTSTGPTAGQFALPPRDALTAGVGARLATTRYRDWLATRTTTAHS</sequence>
<evidence type="ECO:0000313" key="2">
    <source>
        <dbReference type="Proteomes" id="UP000255082"/>
    </source>
</evidence>
<dbReference type="AlphaFoldDB" id="A0A378WUN3"/>
<name>A0A378WUN3_9NOCA</name>
<dbReference type="EMBL" id="UGRU01000001">
    <property type="protein sequence ID" value="SUA44859.1"/>
    <property type="molecule type" value="Genomic_DNA"/>
</dbReference>
<dbReference type="RefSeq" id="WP_062965268.1">
    <property type="nucleotide sequence ID" value="NZ_JAJFOE010000001.1"/>
</dbReference>
<gene>
    <name evidence="1" type="ORF">NCTC13184_03381</name>
</gene>
<protein>
    <recommendedName>
        <fullName evidence="3">NAD(P)-binding domain-containing protein</fullName>
    </recommendedName>
</protein>
<dbReference type="InterPro" id="IPR036291">
    <property type="entry name" value="NAD(P)-bd_dom_sf"/>
</dbReference>
<proteinExistence type="predicted"/>
<evidence type="ECO:0000313" key="1">
    <source>
        <dbReference type="EMBL" id="SUA44859.1"/>
    </source>
</evidence>
<reference evidence="1 2" key="1">
    <citation type="submission" date="2018-06" db="EMBL/GenBank/DDBJ databases">
        <authorList>
            <consortium name="Pathogen Informatics"/>
            <person name="Doyle S."/>
        </authorList>
    </citation>
    <scope>NUCLEOTIDE SEQUENCE [LARGE SCALE GENOMIC DNA]</scope>
    <source>
        <strain evidence="1 2">NCTC13184</strain>
    </source>
</reference>
<dbReference type="SUPFAM" id="SSF51735">
    <property type="entry name" value="NAD(P)-binding Rossmann-fold domains"/>
    <property type="match status" value="1"/>
</dbReference>
<accession>A0A378WUN3</accession>
<dbReference type="Gene3D" id="3.40.50.720">
    <property type="entry name" value="NAD(P)-binding Rossmann-like Domain"/>
    <property type="match status" value="1"/>
</dbReference>
<organism evidence="1 2">
    <name type="scientific">Nocardia africana</name>
    <dbReference type="NCBI Taxonomy" id="134964"/>
    <lineage>
        <taxon>Bacteria</taxon>
        <taxon>Bacillati</taxon>
        <taxon>Actinomycetota</taxon>
        <taxon>Actinomycetes</taxon>
        <taxon>Mycobacteriales</taxon>
        <taxon>Nocardiaceae</taxon>
        <taxon>Nocardia</taxon>
    </lineage>
</organism>
<dbReference type="Proteomes" id="UP000255082">
    <property type="component" value="Unassembled WGS sequence"/>
</dbReference>
<evidence type="ECO:0008006" key="3">
    <source>
        <dbReference type="Google" id="ProtNLM"/>
    </source>
</evidence>